<dbReference type="Gene3D" id="1.20.272.10">
    <property type="match status" value="1"/>
</dbReference>
<evidence type="ECO:0000313" key="9">
    <source>
        <dbReference type="EMBL" id="PWD49466.1"/>
    </source>
</evidence>
<dbReference type="RefSeq" id="WP_109227849.1">
    <property type="nucleotide sequence ID" value="NZ_PYHR01000002.1"/>
</dbReference>
<dbReference type="EMBL" id="PYHR01000002">
    <property type="protein sequence ID" value="PWD49466.1"/>
    <property type="molecule type" value="Genomic_DNA"/>
</dbReference>
<sequence>MPPARRSSARSAPTAGASWDEVELASIVLVRGTEGLLGDRAVSRLARLAREAAAADGNAELEVTTIEAAQYEGGRLAVITSPSLFAEPRHVEILGFESMTDACATDVLAYLADPAPEVTVVLRHGGGVRGKKVLDALVAAKVGLVACDPVPDRDKPTFVGAEFRRANRRISSDGVAALVDAVGSDLRELAAAAQQLISDTTGTVTAEEVDRYYGGRVEATGFKVADAAVAGDVAGALVLVRHAMASGTPPVPLVAALALKLRTMAKVAASRGRDHGADALKGLAPWQVDRARRDLQGWSPEGLAAAILATAAADAEVKGESRSPEFAVERAVRRIAAARG</sequence>
<evidence type="ECO:0000256" key="1">
    <source>
        <dbReference type="ARBA" id="ARBA00012417"/>
    </source>
</evidence>
<dbReference type="SUPFAM" id="SSF52540">
    <property type="entry name" value="P-loop containing nucleoside triphosphate hydrolases"/>
    <property type="match status" value="1"/>
</dbReference>
<dbReference type="PANTHER" id="PTHR34388:SF1">
    <property type="entry name" value="DNA POLYMERASE III SUBUNIT DELTA"/>
    <property type="match status" value="1"/>
</dbReference>
<comment type="catalytic activity">
    <reaction evidence="7">
        <text>DNA(n) + a 2'-deoxyribonucleoside 5'-triphosphate = DNA(n+1) + diphosphate</text>
        <dbReference type="Rhea" id="RHEA:22508"/>
        <dbReference type="Rhea" id="RHEA-COMP:17339"/>
        <dbReference type="Rhea" id="RHEA-COMP:17340"/>
        <dbReference type="ChEBI" id="CHEBI:33019"/>
        <dbReference type="ChEBI" id="CHEBI:61560"/>
        <dbReference type="ChEBI" id="CHEBI:173112"/>
        <dbReference type="EC" id="2.7.7.7"/>
    </reaction>
</comment>
<dbReference type="InterPro" id="IPR008921">
    <property type="entry name" value="DNA_pol3_clamp-load_cplx_C"/>
</dbReference>
<keyword evidence="2" id="KW-0808">Transferase</keyword>
<dbReference type="NCBIfam" id="TIGR01128">
    <property type="entry name" value="holA"/>
    <property type="match status" value="1"/>
</dbReference>
<evidence type="ECO:0000259" key="8">
    <source>
        <dbReference type="Pfam" id="PF21694"/>
    </source>
</evidence>
<dbReference type="GO" id="GO:0003887">
    <property type="term" value="F:DNA-directed DNA polymerase activity"/>
    <property type="evidence" value="ECO:0007669"/>
    <property type="project" value="UniProtKB-KW"/>
</dbReference>
<keyword evidence="5" id="KW-0239">DNA-directed DNA polymerase</keyword>
<keyword evidence="10" id="KW-1185">Reference proteome</keyword>
<dbReference type="InterPro" id="IPR027417">
    <property type="entry name" value="P-loop_NTPase"/>
</dbReference>
<dbReference type="AlphaFoldDB" id="A0A2U1ZR65"/>
<dbReference type="Gene3D" id="3.40.50.300">
    <property type="entry name" value="P-loop containing nucleotide triphosphate hydrolases"/>
    <property type="match status" value="1"/>
</dbReference>
<dbReference type="EC" id="2.7.7.7" evidence="1"/>
<gene>
    <name evidence="9" type="primary">holA</name>
    <name evidence="9" type="ORF">C8046_00755</name>
</gene>
<dbReference type="PANTHER" id="PTHR34388">
    <property type="entry name" value="DNA POLYMERASE III SUBUNIT DELTA"/>
    <property type="match status" value="1"/>
</dbReference>
<organism evidence="9 10">
    <name type="scientific">Serinibacter arcticus</name>
    <dbReference type="NCBI Taxonomy" id="1655435"/>
    <lineage>
        <taxon>Bacteria</taxon>
        <taxon>Bacillati</taxon>
        <taxon>Actinomycetota</taxon>
        <taxon>Actinomycetes</taxon>
        <taxon>Micrococcales</taxon>
        <taxon>Beutenbergiaceae</taxon>
        <taxon>Serinibacter</taxon>
    </lineage>
</organism>
<comment type="similarity">
    <text evidence="6">Belongs to the DNA polymerase HolA subunit family.</text>
</comment>
<feature type="domain" description="DNA polymerase III delta subunit-like C-terminal" evidence="8">
    <location>
        <begin position="220"/>
        <end position="332"/>
    </location>
</feature>
<evidence type="ECO:0000256" key="7">
    <source>
        <dbReference type="ARBA" id="ARBA00049244"/>
    </source>
</evidence>
<comment type="caution">
    <text evidence="9">The sequence shown here is derived from an EMBL/GenBank/DDBJ whole genome shotgun (WGS) entry which is preliminary data.</text>
</comment>
<evidence type="ECO:0000256" key="3">
    <source>
        <dbReference type="ARBA" id="ARBA00022695"/>
    </source>
</evidence>
<dbReference type="GO" id="GO:0006261">
    <property type="term" value="P:DNA-templated DNA replication"/>
    <property type="evidence" value="ECO:0007669"/>
    <property type="project" value="TreeGrafter"/>
</dbReference>
<evidence type="ECO:0000256" key="5">
    <source>
        <dbReference type="ARBA" id="ARBA00022932"/>
    </source>
</evidence>
<name>A0A2U1ZR65_9MICO</name>
<dbReference type="OrthoDB" id="8478864at2"/>
<evidence type="ECO:0000256" key="4">
    <source>
        <dbReference type="ARBA" id="ARBA00022705"/>
    </source>
</evidence>
<accession>A0A2U1ZR65</accession>
<dbReference type="Proteomes" id="UP000245166">
    <property type="component" value="Unassembled WGS sequence"/>
</dbReference>
<dbReference type="GO" id="GO:0003677">
    <property type="term" value="F:DNA binding"/>
    <property type="evidence" value="ECO:0007669"/>
    <property type="project" value="InterPro"/>
</dbReference>
<evidence type="ECO:0000313" key="10">
    <source>
        <dbReference type="Proteomes" id="UP000245166"/>
    </source>
</evidence>
<evidence type="ECO:0000256" key="2">
    <source>
        <dbReference type="ARBA" id="ARBA00022679"/>
    </source>
</evidence>
<dbReference type="SUPFAM" id="SSF48019">
    <property type="entry name" value="post-AAA+ oligomerization domain-like"/>
    <property type="match status" value="1"/>
</dbReference>
<protein>
    <recommendedName>
        <fullName evidence="1">DNA-directed DNA polymerase</fullName>
        <ecNumber evidence="1">2.7.7.7</ecNumber>
    </recommendedName>
</protein>
<dbReference type="InterPro" id="IPR005790">
    <property type="entry name" value="DNA_polIII_delta"/>
</dbReference>
<dbReference type="GO" id="GO:0009360">
    <property type="term" value="C:DNA polymerase III complex"/>
    <property type="evidence" value="ECO:0007669"/>
    <property type="project" value="TreeGrafter"/>
</dbReference>
<proteinExistence type="inferred from homology"/>
<dbReference type="Pfam" id="PF21694">
    <property type="entry name" value="DNA_pol3_delta_C"/>
    <property type="match status" value="1"/>
</dbReference>
<keyword evidence="3" id="KW-0548">Nucleotidyltransferase</keyword>
<reference evidence="9 10" key="1">
    <citation type="submission" date="2018-03" db="EMBL/GenBank/DDBJ databases">
        <title>Genome assembly of novel Miniimonas species PCH200.</title>
        <authorList>
            <person name="Thakur V."/>
            <person name="Kumar V."/>
            <person name="Singh D."/>
        </authorList>
    </citation>
    <scope>NUCLEOTIDE SEQUENCE [LARGE SCALE GENOMIC DNA]</scope>
    <source>
        <strain evidence="9 10">PCH200</strain>
    </source>
</reference>
<evidence type="ECO:0000256" key="6">
    <source>
        <dbReference type="ARBA" id="ARBA00034754"/>
    </source>
</evidence>
<keyword evidence="4" id="KW-0235">DNA replication</keyword>
<dbReference type="InterPro" id="IPR048466">
    <property type="entry name" value="DNA_pol3_delta-like_C"/>
</dbReference>